<keyword evidence="2" id="KW-1185">Reference proteome</keyword>
<organism evidence="1 2">
    <name type="scientific">Halomarina salina</name>
    <dbReference type="NCBI Taxonomy" id="1872699"/>
    <lineage>
        <taxon>Archaea</taxon>
        <taxon>Methanobacteriati</taxon>
        <taxon>Methanobacteriota</taxon>
        <taxon>Stenosarchaea group</taxon>
        <taxon>Halobacteria</taxon>
        <taxon>Halobacteriales</taxon>
        <taxon>Natronomonadaceae</taxon>
        <taxon>Halomarina</taxon>
    </lineage>
</organism>
<accession>A0ABD5RHY7</accession>
<evidence type="ECO:0000313" key="2">
    <source>
        <dbReference type="Proteomes" id="UP001596099"/>
    </source>
</evidence>
<gene>
    <name evidence="1" type="ORF">ACFPYI_01885</name>
</gene>
<dbReference type="RefSeq" id="WP_247418713.1">
    <property type="nucleotide sequence ID" value="NZ_JALLGW010000002.1"/>
</dbReference>
<proteinExistence type="predicted"/>
<evidence type="ECO:0000313" key="1">
    <source>
        <dbReference type="EMBL" id="MFC5970071.1"/>
    </source>
</evidence>
<dbReference type="Proteomes" id="UP001596099">
    <property type="component" value="Unassembled WGS sequence"/>
</dbReference>
<protein>
    <submittedName>
        <fullName evidence="1">Uncharacterized protein</fullName>
    </submittedName>
</protein>
<reference evidence="1 2" key="1">
    <citation type="journal article" date="2019" name="Int. J. Syst. Evol. Microbiol.">
        <title>The Global Catalogue of Microorganisms (GCM) 10K type strain sequencing project: providing services to taxonomists for standard genome sequencing and annotation.</title>
        <authorList>
            <consortium name="The Broad Institute Genomics Platform"/>
            <consortium name="The Broad Institute Genome Sequencing Center for Infectious Disease"/>
            <person name="Wu L."/>
            <person name="Ma J."/>
        </authorList>
    </citation>
    <scope>NUCLEOTIDE SEQUENCE [LARGE SCALE GENOMIC DNA]</scope>
    <source>
        <strain evidence="1 2">CGMCC 1.12543</strain>
    </source>
</reference>
<dbReference type="EMBL" id="JBHSQH010000001">
    <property type="protein sequence ID" value="MFC5970071.1"/>
    <property type="molecule type" value="Genomic_DNA"/>
</dbReference>
<name>A0ABD5RHY7_9EURY</name>
<comment type="caution">
    <text evidence="1">The sequence shown here is derived from an EMBL/GenBank/DDBJ whole genome shotgun (WGS) entry which is preliminary data.</text>
</comment>
<dbReference type="AlphaFoldDB" id="A0ABD5RHY7"/>
<sequence length="452" mass="48122">MAPLNVESGSRRTEYHWVAETVDANGDAQTPTDPDWKLYSSVVTGYEPESEATHDERTPIGDVDPIDKKRQQETHEVTVTYDLERFPVDGSGNTLDPLADGWLRDIDNNLRATHSLLEIVKNSSIIASNTVHAKYFADGRDNSHPSGDAPEATALATRMVDYAFGGRPSEPALSLSAGDSAVASVELAYMFDKRRKYQLDQPSESTYLAIRSTDASDTGATITIEAVDGQTVEDITLDGSDATTAVVTTSQYDSLGAVAPAEELTGTLEVYVDESTDQTGEPGQLLTVVAGKDDYDVIEGDEGVPPLGSGSLGDGSTLGEAQTVLGTDIQWFGSQIAETIVEATTTVTNNIEEEATTEGLAQSKHADGRDITTEATVFGETQSTDKSGDHFQGNEGEFVIPLTGGDIAYPRAYCSSGGSVTKESGQAFATVETTFTALEPTDDSDIIDFRPA</sequence>